<keyword evidence="3" id="KW-0998">Cell outer membrane</keyword>
<dbReference type="PANTHER" id="PTHR30189:SF1">
    <property type="entry name" value="LPS-ASSEMBLY PROTEIN LPTD"/>
    <property type="match status" value="1"/>
</dbReference>
<dbReference type="PANTHER" id="PTHR30189">
    <property type="entry name" value="LPS-ASSEMBLY PROTEIN"/>
    <property type="match status" value="1"/>
</dbReference>
<protein>
    <submittedName>
        <fullName evidence="7">LPS assembly protein LptD</fullName>
    </submittedName>
</protein>
<evidence type="ECO:0000313" key="8">
    <source>
        <dbReference type="Proteomes" id="UP000756860"/>
    </source>
</evidence>
<name>A0ABS5SF86_9BACT</name>
<feature type="domain" description="Organic solvent tolerance-like N-terminal" evidence="5">
    <location>
        <begin position="35"/>
        <end position="125"/>
    </location>
</feature>
<accession>A0ABS5SF86</accession>
<dbReference type="InterPro" id="IPR005653">
    <property type="entry name" value="OstA-like_N"/>
</dbReference>
<dbReference type="EMBL" id="JAHCVK010000006">
    <property type="protein sequence ID" value="MBT0654021.1"/>
    <property type="molecule type" value="Genomic_DNA"/>
</dbReference>
<evidence type="ECO:0000256" key="3">
    <source>
        <dbReference type="ARBA" id="ARBA00023237"/>
    </source>
</evidence>
<feature type="signal peptide" evidence="4">
    <location>
        <begin position="1"/>
        <end position="22"/>
    </location>
</feature>
<feature type="domain" description="LptD C-terminal" evidence="6">
    <location>
        <begin position="273"/>
        <end position="613"/>
    </location>
</feature>
<dbReference type="InterPro" id="IPR020889">
    <property type="entry name" value="LipoPS_assembly_LptD"/>
</dbReference>
<evidence type="ECO:0000256" key="4">
    <source>
        <dbReference type="SAM" id="SignalP"/>
    </source>
</evidence>
<proteinExistence type="inferred from homology"/>
<dbReference type="Proteomes" id="UP000756860">
    <property type="component" value="Unassembled WGS sequence"/>
</dbReference>
<sequence>MNLRPAIILLGFSLLTLPIGTAARGANVPTAPGVKIQADTLSYDVPSDTYEATGNVELHWDGATLFADKASLRQATGDADATGRVRLLKDGDTLTSERLSLNIESQQGEAENAELFYKQKNFHMQSRRLAKTGLGDYRLEQGTFTTCDGPSPGWKFTASKMDVTLDEYGTARNVLFYVKGIPLFYTPYLVFPVLRERQSGFLFPHIGSSDKKGFTFGIPYYWAMSPSQDMTVLLDVQSKRGVGLGLDYRYLGNGGSHGNLASYGIYDTQERRERGEIKLVQSQAITSALTFRSDLDLTSDRAFLSDYGETTGVYNRQFLDSSASVSWHRQAYLANVEGRYADNLNAPNNRATLQRLPVVSFSVIPQRMGELPLHAALDSQFTNFHRNDGSRGGRFVLNPSLSYYRMLPAGLELAAQGGYQLRVYSASEAGSANGTSGVGLGWANASLASPLERVYDINAGDLKRLRHTLVPALAYTFTQERNQENLPLFDYDDRPLGQQLLGWSLTSYLTGRYGTAGGADYRELLFLRLSQGYQLSGNRRDLLNLVGDDRDRVTDLRLEMRANPDKRLSLSLDSRYNPNLGKISTVSSGFDLTDGGGNSVGASYFRARERLGYLEGRLGLTLVKPFVFNYTPRYSFDKGAFLESLYVLVYRQQCWSLDFSYRDRPGNREFLVSFTLSGLGSFGKIKPF</sequence>
<evidence type="ECO:0000259" key="6">
    <source>
        <dbReference type="Pfam" id="PF04453"/>
    </source>
</evidence>
<dbReference type="HAMAP" id="MF_01411">
    <property type="entry name" value="LPS_assembly_LptD"/>
    <property type="match status" value="1"/>
</dbReference>
<dbReference type="InterPro" id="IPR050218">
    <property type="entry name" value="LptD"/>
</dbReference>
<keyword evidence="8" id="KW-1185">Reference proteome</keyword>
<evidence type="ECO:0000313" key="7">
    <source>
        <dbReference type="EMBL" id="MBT0654021.1"/>
    </source>
</evidence>
<dbReference type="RefSeq" id="WP_214176022.1">
    <property type="nucleotide sequence ID" value="NZ_JAHCVK010000006.1"/>
</dbReference>
<dbReference type="Pfam" id="PF04453">
    <property type="entry name" value="LptD"/>
    <property type="match status" value="1"/>
</dbReference>
<feature type="chain" id="PRO_5046818067" evidence="4">
    <location>
        <begin position="23"/>
        <end position="688"/>
    </location>
</feature>
<dbReference type="InterPro" id="IPR007543">
    <property type="entry name" value="LptD_C"/>
</dbReference>
<gene>
    <name evidence="7" type="primary">lptD</name>
    <name evidence="7" type="ORF">KI810_13205</name>
</gene>
<dbReference type="Gene3D" id="2.60.450.10">
    <property type="entry name" value="Lipopolysaccharide (LPS) transport protein A like domain"/>
    <property type="match status" value="1"/>
</dbReference>
<evidence type="ECO:0000256" key="1">
    <source>
        <dbReference type="ARBA" id="ARBA00022729"/>
    </source>
</evidence>
<evidence type="ECO:0000256" key="2">
    <source>
        <dbReference type="ARBA" id="ARBA00023136"/>
    </source>
</evidence>
<reference evidence="7 8" key="1">
    <citation type="submission" date="2021-05" db="EMBL/GenBank/DDBJ databases">
        <title>The draft genome of Geobacter luticola JCM 17780.</title>
        <authorList>
            <person name="Xu Z."/>
            <person name="Masuda Y."/>
            <person name="Itoh H."/>
            <person name="Senoo K."/>
        </authorList>
    </citation>
    <scope>NUCLEOTIDE SEQUENCE [LARGE SCALE GENOMIC DNA]</scope>
    <source>
        <strain evidence="7 8">JCM 17780</strain>
    </source>
</reference>
<organism evidence="7 8">
    <name type="scientific">Geomobilimonas luticola</name>
    <dbReference type="NCBI Taxonomy" id="1114878"/>
    <lineage>
        <taxon>Bacteria</taxon>
        <taxon>Pseudomonadati</taxon>
        <taxon>Thermodesulfobacteriota</taxon>
        <taxon>Desulfuromonadia</taxon>
        <taxon>Geobacterales</taxon>
        <taxon>Geobacteraceae</taxon>
        <taxon>Geomobilimonas</taxon>
    </lineage>
</organism>
<keyword evidence="2" id="KW-0472">Membrane</keyword>
<dbReference type="Pfam" id="PF03968">
    <property type="entry name" value="LptD_N"/>
    <property type="match status" value="1"/>
</dbReference>
<evidence type="ECO:0000259" key="5">
    <source>
        <dbReference type="Pfam" id="PF03968"/>
    </source>
</evidence>
<keyword evidence="1 4" id="KW-0732">Signal</keyword>
<comment type="caution">
    <text evidence="7">The sequence shown here is derived from an EMBL/GenBank/DDBJ whole genome shotgun (WGS) entry which is preliminary data.</text>
</comment>